<dbReference type="GO" id="GO:0007032">
    <property type="term" value="P:endosome organization"/>
    <property type="evidence" value="ECO:0007669"/>
    <property type="project" value="TreeGrafter"/>
</dbReference>
<dbReference type="PANTHER" id="PTHR15691:SF6">
    <property type="entry name" value="WASH COMPLEX SUBUNIT 5"/>
    <property type="match status" value="1"/>
</dbReference>
<dbReference type="Pfam" id="PF10266">
    <property type="entry name" value="Strumpellin"/>
    <property type="match status" value="1"/>
</dbReference>
<gene>
    <name evidence="2" type="ORF">Taro_042124</name>
</gene>
<dbReference type="EMBL" id="NMUH01004329">
    <property type="protein sequence ID" value="MQM09258.1"/>
    <property type="molecule type" value="Genomic_DNA"/>
</dbReference>
<keyword evidence="3" id="KW-1185">Reference proteome</keyword>
<dbReference type="GO" id="GO:0051125">
    <property type="term" value="P:regulation of actin nucleation"/>
    <property type="evidence" value="ECO:0007669"/>
    <property type="project" value="TreeGrafter"/>
</dbReference>
<dbReference type="Proteomes" id="UP000652761">
    <property type="component" value="Unassembled WGS sequence"/>
</dbReference>
<comment type="similarity">
    <text evidence="1">Belongs to the strumpellin family.</text>
</comment>
<dbReference type="GO" id="GO:0005768">
    <property type="term" value="C:endosome"/>
    <property type="evidence" value="ECO:0007669"/>
    <property type="project" value="TreeGrafter"/>
</dbReference>
<evidence type="ECO:0000313" key="2">
    <source>
        <dbReference type="EMBL" id="MQM09258.1"/>
    </source>
</evidence>
<protein>
    <submittedName>
        <fullName evidence="2">Uncharacterized protein</fullName>
    </submittedName>
</protein>
<sequence length="100" mass="11399">MKNESLEVWFGKLVLEVHSLDYLRAGNSGRKIYQIISALKEVEQLHQVEENPQMGRSLAEVQRYLQDMFKALSVDNDTMSTFITSHEVTEATKIALPSNT</sequence>
<dbReference type="PANTHER" id="PTHR15691">
    <property type="entry name" value="WASH COMPLEX SUBUNIT 5"/>
    <property type="match status" value="1"/>
</dbReference>
<dbReference type="GO" id="GO:0140285">
    <property type="term" value="P:endosome fission"/>
    <property type="evidence" value="ECO:0007669"/>
    <property type="project" value="TreeGrafter"/>
</dbReference>
<name>A0A843WRW7_COLES</name>
<dbReference type="OrthoDB" id="565118at2759"/>
<dbReference type="GO" id="GO:0030041">
    <property type="term" value="P:actin filament polymerization"/>
    <property type="evidence" value="ECO:0007669"/>
    <property type="project" value="TreeGrafter"/>
</dbReference>
<accession>A0A843WRW7</accession>
<dbReference type="InterPro" id="IPR019393">
    <property type="entry name" value="WASH_strumpellin"/>
</dbReference>
<evidence type="ECO:0000313" key="3">
    <source>
        <dbReference type="Proteomes" id="UP000652761"/>
    </source>
</evidence>
<proteinExistence type="inferred from homology"/>
<dbReference type="GO" id="GO:0071203">
    <property type="term" value="C:WASH complex"/>
    <property type="evidence" value="ECO:0007669"/>
    <property type="project" value="InterPro"/>
</dbReference>
<reference evidence="2" key="1">
    <citation type="submission" date="2017-07" db="EMBL/GenBank/DDBJ databases">
        <title>Taro Niue Genome Assembly and Annotation.</title>
        <authorList>
            <person name="Atibalentja N."/>
            <person name="Keating K."/>
            <person name="Fields C.J."/>
        </authorList>
    </citation>
    <scope>NUCLEOTIDE SEQUENCE</scope>
    <source>
        <strain evidence="2">Niue_2</strain>
        <tissue evidence="2">Leaf</tissue>
    </source>
</reference>
<comment type="caution">
    <text evidence="2">The sequence shown here is derived from an EMBL/GenBank/DDBJ whole genome shotgun (WGS) entry which is preliminary data.</text>
</comment>
<dbReference type="AlphaFoldDB" id="A0A843WRW7"/>
<organism evidence="2 3">
    <name type="scientific">Colocasia esculenta</name>
    <name type="common">Wild taro</name>
    <name type="synonym">Arum esculentum</name>
    <dbReference type="NCBI Taxonomy" id="4460"/>
    <lineage>
        <taxon>Eukaryota</taxon>
        <taxon>Viridiplantae</taxon>
        <taxon>Streptophyta</taxon>
        <taxon>Embryophyta</taxon>
        <taxon>Tracheophyta</taxon>
        <taxon>Spermatophyta</taxon>
        <taxon>Magnoliopsida</taxon>
        <taxon>Liliopsida</taxon>
        <taxon>Araceae</taxon>
        <taxon>Aroideae</taxon>
        <taxon>Colocasieae</taxon>
        <taxon>Colocasia</taxon>
    </lineage>
</organism>
<evidence type="ECO:0000256" key="1">
    <source>
        <dbReference type="ARBA" id="ARBA00006224"/>
    </source>
</evidence>